<name>A0AAV4Q3W2_CAEEX</name>
<keyword evidence="2" id="KW-1185">Reference proteome</keyword>
<evidence type="ECO:0000313" key="2">
    <source>
        <dbReference type="Proteomes" id="UP001054945"/>
    </source>
</evidence>
<dbReference type="AlphaFoldDB" id="A0AAV4Q3W2"/>
<protein>
    <submittedName>
        <fullName evidence="1">Uncharacterized protein</fullName>
    </submittedName>
</protein>
<dbReference type="Proteomes" id="UP001054945">
    <property type="component" value="Unassembled WGS sequence"/>
</dbReference>
<reference evidence="1 2" key="1">
    <citation type="submission" date="2021-06" db="EMBL/GenBank/DDBJ databases">
        <title>Caerostris extrusa draft genome.</title>
        <authorList>
            <person name="Kono N."/>
            <person name="Arakawa K."/>
        </authorList>
    </citation>
    <scope>NUCLEOTIDE SEQUENCE [LARGE SCALE GENOMIC DNA]</scope>
</reference>
<evidence type="ECO:0000313" key="1">
    <source>
        <dbReference type="EMBL" id="GIY03164.1"/>
    </source>
</evidence>
<dbReference type="EMBL" id="BPLR01005549">
    <property type="protein sequence ID" value="GIY03164.1"/>
    <property type="molecule type" value="Genomic_DNA"/>
</dbReference>
<comment type="caution">
    <text evidence="1">The sequence shown here is derived from an EMBL/GenBank/DDBJ whole genome shotgun (WGS) entry which is preliminary data.</text>
</comment>
<proteinExistence type="predicted"/>
<accession>A0AAV4Q3W2</accession>
<sequence>MVVADKGERVCKFPSFRMENFRGSLLCRDSITGASLREPSWKPLWDCLFTISKVKGLGTAAECSKNGVTVHGKVCLFTHNFRPTTFHEKRIVKRRIAKTESNLFGGSMLESIHESLLCQRADFSLQFIMLVLLVSFTPHSHCTAVKFNCCIYTTAPRLKIIRVIILNPCLRFNIQRVMVCEKVIALKGYFHGYTLIFRMRMLAHPFVYNE</sequence>
<gene>
    <name evidence="1" type="ORF">CEXT_754061</name>
</gene>
<organism evidence="1 2">
    <name type="scientific">Caerostris extrusa</name>
    <name type="common">Bark spider</name>
    <name type="synonym">Caerostris bankana</name>
    <dbReference type="NCBI Taxonomy" id="172846"/>
    <lineage>
        <taxon>Eukaryota</taxon>
        <taxon>Metazoa</taxon>
        <taxon>Ecdysozoa</taxon>
        <taxon>Arthropoda</taxon>
        <taxon>Chelicerata</taxon>
        <taxon>Arachnida</taxon>
        <taxon>Araneae</taxon>
        <taxon>Araneomorphae</taxon>
        <taxon>Entelegynae</taxon>
        <taxon>Araneoidea</taxon>
        <taxon>Araneidae</taxon>
        <taxon>Caerostris</taxon>
    </lineage>
</organism>